<comment type="cofactor">
    <cofactor evidence="1 14">
        <name>heme</name>
        <dbReference type="ChEBI" id="CHEBI:30413"/>
    </cofactor>
</comment>
<evidence type="ECO:0000256" key="9">
    <source>
        <dbReference type="ARBA" id="ARBA00022848"/>
    </source>
</evidence>
<dbReference type="InterPro" id="IPR002401">
    <property type="entry name" value="Cyt_P450_E_grp-I"/>
</dbReference>
<dbReference type="FunFam" id="1.10.630.10:FF:000042">
    <property type="entry name" value="Cytochrome P450"/>
    <property type="match status" value="1"/>
</dbReference>
<dbReference type="InterPro" id="IPR050476">
    <property type="entry name" value="Insect_CytP450_Detox"/>
</dbReference>
<evidence type="ECO:0000256" key="5">
    <source>
        <dbReference type="ARBA" id="ARBA00010617"/>
    </source>
</evidence>
<keyword evidence="9" id="KW-0492">Microsome</keyword>
<evidence type="ECO:0000256" key="11">
    <source>
        <dbReference type="ARBA" id="ARBA00023004"/>
    </source>
</evidence>
<evidence type="ECO:0000256" key="14">
    <source>
        <dbReference type="PIRSR" id="PIRSR602401-1"/>
    </source>
</evidence>
<evidence type="ECO:0000256" key="4">
    <source>
        <dbReference type="ARBA" id="ARBA00004406"/>
    </source>
</evidence>
<dbReference type="GO" id="GO:0016705">
    <property type="term" value="F:oxidoreductase activity, acting on paired donors, with incorporation or reduction of molecular oxygen"/>
    <property type="evidence" value="ECO:0007669"/>
    <property type="project" value="InterPro"/>
</dbReference>
<evidence type="ECO:0000256" key="7">
    <source>
        <dbReference type="ARBA" id="ARBA00022723"/>
    </source>
</evidence>
<keyword evidence="12 15" id="KW-0503">Monooxygenase</keyword>
<keyword evidence="13 16" id="KW-0472">Membrane</keyword>
<dbReference type="InterPro" id="IPR017972">
    <property type="entry name" value="Cyt_P450_CS"/>
</dbReference>
<keyword evidence="16" id="KW-0812">Transmembrane</keyword>
<dbReference type="Gene3D" id="1.10.630.10">
    <property type="entry name" value="Cytochrome P450"/>
    <property type="match status" value="1"/>
</dbReference>
<dbReference type="PRINTS" id="PR00385">
    <property type="entry name" value="P450"/>
</dbReference>
<dbReference type="GO" id="GO:0005789">
    <property type="term" value="C:endoplasmic reticulum membrane"/>
    <property type="evidence" value="ECO:0007669"/>
    <property type="project" value="UniProtKB-SubCell"/>
</dbReference>
<evidence type="ECO:0000256" key="12">
    <source>
        <dbReference type="ARBA" id="ARBA00023033"/>
    </source>
</evidence>
<dbReference type="GO" id="GO:0004497">
    <property type="term" value="F:monooxygenase activity"/>
    <property type="evidence" value="ECO:0007669"/>
    <property type="project" value="UniProtKB-KW"/>
</dbReference>
<dbReference type="EMBL" id="UFQT01000769">
    <property type="protein sequence ID" value="SSX27093.1"/>
    <property type="molecule type" value="Genomic_DNA"/>
</dbReference>
<dbReference type="PRINTS" id="PR00463">
    <property type="entry name" value="EP450I"/>
</dbReference>
<evidence type="ECO:0000313" key="17">
    <source>
        <dbReference type="EMBL" id="SSX27093.1"/>
    </source>
</evidence>
<dbReference type="PROSITE" id="PS00086">
    <property type="entry name" value="CYTOCHROME_P450"/>
    <property type="match status" value="1"/>
</dbReference>
<dbReference type="InterPro" id="IPR001128">
    <property type="entry name" value="Cyt_P450"/>
</dbReference>
<evidence type="ECO:0000256" key="3">
    <source>
        <dbReference type="ARBA" id="ARBA00004174"/>
    </source>
</evidence>
<sequence length="536" mass="62363">MLLTTGIIVVALVWICRKIYNWAYEGYDLFEKIGIPHIKPIPFFGTNYKLFSRKVTLRDFCLNCYNAYPGASIVGLFDQKRPVFLITDLELVKQIGVKDFDYFVDHRGVVDEKKEPFFGLNLVNLKGQKWRDMRATLSPIFTGSKMRQMFELISEIGAQMAEYFKQVDDKDREFEFKEMFSRYTNDVIATSAFGIQVDSLKHRDNEFFMSAKTLMDFTGFWTGIRFLLLFMFPAIGKFFGIRMVPEWKTKFFANLITETMNVREKEGIVRPDLINLMLQLKKGVLKNENQDHEKDKNESFAAVDESEVGRVTVRRQWSDNELLAQAFIFFLAGFETSSTAMSFVAYELAVNKDVQEKLIDEIDQVSSDLSGKKLTYDTLQKMKYIDMVVTESLRKWAPAEITDRVCVKDYKMKNDQGQEFTIKKDQNVWFPISGFHYDPKYFENPEKFDPERFSDENKDKINPAAYMPFGVGPRNCIGSRFALMEIKVALYYLLLNFTLEVTEKTQIPLKLKKGFAQQAENGIWLKLKPRESNSNP</sequence>
<evidence type="ECO:0000256" key="13">
    <source>
        <dbReference type="ARBA" id="ARBA00023136"/>
    </source>
</evidence>
<feature type="transmembrane region" description="Helical" evidence="16">
    <location>
        <begin position="322"/>
        <end position="346"/>
    </location>
</feature>
<dbReference type="CDD" id="cd11056">
    <property type="entry name" value="CYP6-like"/>
    <property type="match status" value="1"/>
</dbReference>
<keyword evidence="11 14" id="KW-0408">Iron</keyword>
<keyword evidence="16" id="KW-1133">Transmembrane helix</keyword>
<evidence type="ECO:0000256" key="16">
    <source>
        <dbReference type="SAM" id="Phobius"/>
    </source>
</evidence>
<comment type="similarity">
    <text evidence="5 15">Belongs to the cytochrome P450 family.</text>
</comment>
<feature type="binding site" description="axial binding residue" evidence="14">
    <location>
        <position position="476"/>
    </location>
    <ligand>
        <name>heme</name>
        <dbReference type="ChEBI" id="CHEBI:30413"/>
    </ligand>
    <ligandPart>
        <name>Fe</name>
        <dbReference type="ChEBI" id="CHEBI:18248"/>
    </ligandPart>
</feature>
<dbReference type="GO" id="GO:0005506">
    <property type="term" value="F:iron ion binding"/>
    <property type="evidence" value="ECO:0007669"/>
    <property type="project" value="InterPro"/>
</dbReference>
<comment type="function">
    <text evidence="2">May be involved in the metabolism of insect hormones and in the breakdown of synthetic insecticides.</text>
</comment>
<protein>
    <submittedName>
        <fullName evidence="17">CSON014165 protein</fullName>
    </submittedName>
</protein>
<evidence type="ECO:0000256" key="15">
    <source>
        <dbReference type="RuleBase" id="RU000461"/>
    </source>
</evidence>
<evidence type="ECO:0000256" key="8">
    <source>
        <dbReference type="ARBA" id="ARBA00022824"/>
    </source>
</evidence>
<comment type="subcellular location">
    <subcellularLocation>
        <location evidence="4">Endoplasmic reticulum membrane</location>
        <topology evidence="4">Peripheral membrane protein</topology>
    </subcellularLocation>
    <subcellularLocation>
        <location evidence="3">Microsome membrane</location>
        <topology evidence="3">Peripheral membrane protein</topology>
    </subcellularLocation>
</comment>
<dbReference type="Pfam" id="PF00067">
    <property type="entry name" value="p450"/>
    <property type="match status" value="1"/>
</dbReference>
<evidence type="ECO:0000256" key="1">
    <source>
        <dbReference type="ARBA" id="ARBA00001971"/>
    </source>
</evidence>
<evidence type="ECO:0000256" key="6">
    <source>
        <dbReference type="ARBA" id="ARBA00022617"/>
    </source>
</evidence>
<dbReference type="InterPro" id="IPR036396">
    <property type="entry name" value="Cyt_P450_sf"/>
</dbReference>
<evidence type="ECO:0000256" key="10">
    <source>
        <dbReference type="ARBA" id="ARBA00023002"/>
    </source>
</evidence>
<dbReference type="AlphaFoldDB" id="A0A336ME61"/>
<name>A0A336ME61_CULSO</name>
<reference evidence="17" key="1">
    <citation type="submission" date="2018-07" db="EMBL/GenBank/DDBJ databases">
        <authorList>
            <person name="Quirk P.G."/>
            <person name="Krulwich T.A."/>
        </authorList>
    </citation>
    <scope>NUCLEOTIDE SEQUENCE</scope>
</reference>
<proteinExistence type="inferred from homology"/>
<dbReference type="OMA" id="HEFMIAI"/>
<keyword evidence="6 14" id="KW-0349">Heme</keyword>
<evidence type="ECO:0000256" key="2">
    <source>
        <dbReference type="ARBA" id="ARBA00003690"/>
    </source>
</evidence>
<keyword evidence="8" id="KW-0256">Endoplasmic reticulum</keyword>
<keyword evidence="7 14" id="KW-0479">Metal-binding</keyword>
<dbReference type="PANTHER" id="PTHR24292:SF54">
    <property type="entry name" value="CYP9F3-RELATED"/>
    <property type="match status" value="1"/>
</dbReference>
<dbReference type="PANTHER" id="PTHR24292">
    <property type="entry name" value="CYTOCHROME P450"/>
    <property type="match status" value="1"/>
</dbReference>
<dbReference type="SUPFAM" id="SSF48264">
    <property type="entry name" value="Cytochrome P450"/>
    <property type="match status" value="1"/>
</dbReference>
<organism evidence="17">
    <name type="scientific">Culicoides sonorensis</name>
    <name type="common">Biting midge</name>
    <dbReference type="NCBI Taxonomy" id="179676"/>
    <lineage>
        <taxon>Eukaryota</taxon>
        <taxon>Metazoa</taxon>
        <taxon>Ecdysozoa</taxon>
        <taxon>Arthropoda</taxon>
        <taxon>Hexapoda</taxon>
        <taxon>Insecta</taxon>
        <taxon>Pterygota</taxon>
        <taxon>Neoptera</taxon>
        <taxon>Endopterygota</taxon>
        <taxon>Diptera</taxon>
        <taxon>Nematocera</taxon>
        <taxon>Chironomoidea</taxon>
        <taxon>Ceratopogonidae</taxon>
        <taxon>Ceratopogoninae</taxon>
        <taxon>Culicoides</taxon>
        <taxon>Monoculicoides</taxon>
    </lineage>
</organism>
<keyword evidence="10 15" id="KW-0560">Oxidoreductase</keyword>
<accession>A0A336ME61</accession>
<dbReference type="GO" id="GO:0020037">
    <property type="term" value="F:heme binding"/>
    <property type="evidence" value="ECO:0007669"/>
    <property type="project" value="InterPro"/>
</dbReference>
<dbReference type="VEuPathDB" id="VectorBase:CSON014165"/>
<gene>
    <name evidence="17" type="primary">CSON014165</name>
</gene>
<feature type="transmembrane region" description="Helical" evidence="16">
    <location>
        <begin position="219"/>
        <end position="240"/>
    </location>
</feature>